<sequence>MPMAEKVDQMNPDEKIVEIAIERLRVFENHPFRVEMDSQMKDLQDSIKKYGIITPVIVRPRKEGYYEIISGHRRIFAAEKLGYRKVPTIIRYMTDDQAVIAMVDSNLQRERIQPSEKAFAYKMKYDVLKRKSGRRKAGQVDHNSGKKGLEIISEETGDSPKQVQRYIKMADLIPELLEKVDDGSMGFTPAVQIAYLKKREQKDILDAMELTLCTPSLSQAMRMKKLSADGKLTTQRVEDILSEIKQKETDRVVFKNDQLHKYFPKNYSTEQMKREIIELLKLYVLNY</sequence>
<dbReference type="InterPro" id="IPR003115">
    <property type="entry name" value="ParB_N"/>
</dbReference>
<dbReference type="GO" id="GO:0005694">
    <property type="term" value="C:chromosome"/>
    <property type="evidence" value="ECO:0007669"/>
    <property type="project" value="TreeGrafter"/>
</dbReference>
<evidence type="ECO:0000259" key="2">
    <source>
        <dbReference type="SMART" id="SM00470"/>
    </source>
</evidence>
<protein>
    <submittedName>
        <fullName evidence="4">ParB/RepB/Spo0J family partition protein</fullName>
    </submittedName>
</protein>
<reference evidence="4 5" key="1">
    <citation type="submission" date="2018-08" db="EMBL/GenBank/DDBJ databases">
        <title>A genome reference for cultivated species of the human gut microbiota.</title>
        <authorList>
            <person name="Zou Y."/>
            <person name="Xue W."/>
            <person name="Luo G."/>
        </authorList>
    </citation>
    <scope>NUCLEOTIDE SEQUENCE [LARGE SCALE GENOMIC DNA]</scope>
    <source>
        <strain evidence="4 5">AM43-11</strain>
    </source>
</reference>
<dbReference type="InterPro" id="IPR004437">
    <property type="entry name" value="ParB/RepB/Spo0J"/>
</dbReference>
<dbReference type="SMART" id="SM00470">
    <property type="entry name" value="ParB"/>
    <property type="match status" value="1"/>
</dbReference>
<dbReference type="EMBL" id="WGGT01000021">
    <property type="protein sequence ID" value="MVQ46982.1"/>
    <property type="molecule type" value="Genomic_DNA"/>
</dbReference>
<dbReference type="InterPro" id="IPR050336">
    <property type="entry name" value="Chromosome_partition/occlusion"/>
</dbReference>
<evidence type="ECO:0000313" key="4">
    <source>
        <dbReference type="EMBL" id="RHA64759.1"/>
    </source>
</evidence>
<feature type="domain" description="ParB-like N-terminal" evidence="2">
    <location>
        <begin position="17"/>
        <end position="107"/>
    </location>
</feature>
<dbReference type="InterPro" id="IPR036086">
    <property type="entry name" value="ParB/Sulfiredoxin_sf"/>
</dbReference>
<dbReference type="Gene3D" id="3.90.1530.30">
    <property type="match status" value="1"/>
</dbReference>
<dbReference type="PANTHER" id="PTHR33375">
    <property type="entry name" value="CHROMOSOME-PARTITIONING PROTEIN PARB-RELATED"/>
    <property type="match status" value="1"/>
</dbReference>
<evidence type="ECO:0000313" key="6">
    <source>
        <dbReference type="Proteomes" id="UP000479531"/>
    </source>
</evidence>
<gene>
    <name evidence="4" type="ORF">DW927_17240</name>
    <name evidence="3" type="ORF">GCK47_15135</name>
</gene>
<dbReference type="GO" id="GO:0007059">
    <property type="term" value="P:chromosome segregation"/>
    <property type="evidence" value="ECO:0007669"/>
    <property type="project" value="TreeGrafter"/>
</dbReference>
<dbReference type="CDD" id="cd16407">
    <property type="entry name" value="ParB_N_like"/>
    <property type="match status" value="1"/>
</dbReference>
<organism evidence="4 5">
    <name type="scientific">Roseburia intestinalis</name>
    <dbReference type="NCBI Taxonomy" id="166486"/>
    <lineage>
        <taxon>Bacteria</taxon>
        <taxon>Bacillati</taxon>
        <taxon>Bacillota</taxon>
        <taxon>Clostridia</taxon>
        <taxon>Lachnospirales</taxon>
        <taxon>Lachnospiraceae</taxon>
        <taxon>Roseburia</taxon>
    </lineage>
</organism>
<dbReference type="AlphaFoldDB" id="A0A3R6A5M8"/>
<dbReference type="PANTHER" id="PTHR33375:SF1">
    <property type="entry name" value="CHROMOSOME-PARTITIONING PROTEIN PARB-RELATED"/>
    <property type="match status" value="1"/>
</dbReference>
<dbReference type="SUPFAM" id="SSF110849">
    <property type="entry name" value="ParB/Sulfiredoxin"/>
    <property type="match status" value="1"/>
</dbReference>
<evidence type="ECO:0000313" key="3">
    <source>
        <dbReference type="EMBL" id="MVQ46982.1"/>
    </source>
</evidence>
<dbReference type="EMBL" id="QSFP01000028">
    <property type="protein sequence ID" value="RHA64759.1"/>
    <property type="molecule type" value="Genomic_DNA"/>
</dbReference>
<dbReference type="Proteomes" id="UP000284465">
    <property type="component" value="Unassembled WGS sequence"/>
</dbReference>
<proteinExistence type="inferred from homology"/>
<dbReference type="Pfam" id="PF02195">
    <property type="entry name" value="ParB_N"/>
    <property type="match status" value="1"/>
</dbReference>
<dbReference type="Gene3D" id="1.10.10.2830">
    <property type="match status" value="1"/>
</dbReference>
<accession>A0A3R6A5M8</accession>
<name>A0A3R6A5M8_9FIRM</name>
<reference evidence="3 6" key="2">
    <citation type="submission" date="2019-10" db="EMBL/GenBank/DDBJ databases">
        <title>Roseburia spp. ameliorate alcoholic fatty liver via restoration of gut barrier function.</title>
        <authorList>
            <person name="Seo B."/>
            <person name="Ko G."/>
        </authorList>
    </citation>
    <scope>NUCLEOTIDE SEQUENCE [LARGE SCALE GENOMIC DNA]</scope>
    <source>
        <strain evidence="3 6">SNUG30017</strain>
    </source>
</reference>
<evidence type="ECO:0000256" key="1">
    <source>
        <dbReference type="ARBA" id="ARBA00006295"/>
    </source>
</evidence>
<evidence type="ECO:0000313" key="5">
    <source>
        <dbReference type="Proteomes" id="UP000284465"/>
    </source>
</evidence>
<dbReference type="Proteomes" id="UP000479531">
    <property type="component" value="Unassembled WGS sequence"/>
</dbReference>
<comment type="caution">
    <text evidence="4">The sequence shown here is derived from an EMBL/GenBank/DDBJ whole genome shotgun (WGS) entry which is preliminary data.</text>
</comment>
<comment type="similarity">
    <text evidence="1">Belongs to the ParB family.</text>
</comment>
<dbReference type="NCBIfam" id="TIGR00180">
    <property type="entry name" value="parB_part"/>
    <property type="match status" value="1"/>
</dbReference>
<dbReference type="GO" id="GO:0003677">
    <property type="term" value="F:DNA binding"/>
    <property type="evidence" value="ECO:0007669"/>
    <property type="project" value="InterPro"/>
</dbReference>
<dbReference type="SUPFAM" id="SSF109709">
    <property type="entry name" value="KorB DNA-binding domain-like"/>
    <property type="match status" value="1"/>
</dbReference>